<evidence type="ECO:0000313" key="2">
    <source>
        <dbReference type="Proteomes" id="UP000299367"/>
    </source>
</evidence>
<evidence type="ECO:0000313" key="1">
    <source>
        <dbReference type="EMBL" id="GCL41541.1"/>
    </source>
</evidence>
<reference evidence="2" key="1">
    <citation type="submission" date="2019-02" db="EMBL/GenBank/DDBJ databases">
        <title>Draft genome sequence of Dolichospermum planctonicum NIES-80.</title>
        <authorList>
            <person name="Yamaguchi H."/>
            <person name="Suzuki S."/>
            <person name="Kawachi M."/>
        </authorList>
    </citation>
    <scope>NUCLEOTIDE SEQUENCE [LARGE SCALE GENOMIC DNA]</scope>
    <source>
        <strain evidence="2">NIES-80</strain>
    </source>
</reference>
<proteinExistence type="predicted"/>
<dbReference type="EMBL" id="BJCF01000009">
    <property type="protein sequence ID" value="GCL41541.1"/>
    <property type="molecule type" value="Genomic_DNA"/>
</dbReference>
<comment type="caution">
    <text evidence="1">The sequence shown here is derived from an EMBL/GenBank/DDBJ whole genome shotgun (WGS) entry which is preliminary data.</text>
</comment>
<dbReference type="AlphaFoldDB" id="A0A480AEK8"/>
<dbReference type="InterPro" id="IPR009057">
    <property type="entry name" value="Homeodomain-like_sf"/>
</dbReference>
<dbReference type="OrthoDB" id="9808242at2"/>
<dbReference type="PANTHER" id="PTHR34849">
    <property type="entry name" value="SSL5025 PROTEIN"/>
    <property type="match status" value="1"/>
</dbReference>
<gene>
    <name evidence="1" type="ORF">NIES80_12360</name>
</gene>
<organism evidence="1 2">
    <name type="scientific">Dolichospermum planctonicum</name>
    <dbReference type="NCBI Taxonomy" id="136072"/>
    <lineage>
        <taxon>Bacteria</taxon>
        <taxon>Bacillati</taxon>
        <taxon>Cyanobacteriota</taxon>
        <taxon>Cyanophyceae</taxon>
        <taxon>Nostocales</taxon>
        <taxon>Aphanizomenonaceae</taxon>
        <taxon>Dolichospermum</taxon>
    </lineage>
</organism>
<name>A0A480AEK8_9CYAN</name>
<accession>A0A480AEK8</accession>
<dbReference type="Gene3D" id="1.10.10.10">
    <property type="entry name" value="Winged helix-like DNA-binding domain superfamily/Winged helix DNA-binding domain"/>
    <property type="match status" value="1"/>
</dbReference>
<dbReference type="InterPro" id="IPR007367">
    <property type="entry name" value="DUF433"/>
</dbReference>
<dbReference type="InterPro" id="IPR036388">
    <property type="entry name" value="WH-like_DNA-bd_sf"/>
</dbReference>
<evidence type="ECO:0008006" key="3">
    <source>
        <dbReference type="Google" id="ProtNLM"/>
    </source>
</evidence>
<dbReference type="Pfam" id="PF04255">
    <property type="entry name" value="DUF433"/>
    <property type="match status" value="1"/>
</dbReference>
<sequence>MEIAPHISVDSGIHHGTPVITETRVPISIIIGSLAGGMSKEEVMQEYELSKTQVEAALSYAADLVKHTQVTALGA</sequence>
<dbReference type="SUPFAM" id="SSF46689">
    <property type="entry name" value="Homeodomain-like"/>
    <property type="match status" value="1"/>
</dbReference>
<dbReference type="RefSeq" id="WP_137907262.1">
    <property type="nucleotide sequence ID" value="NZ_BJCF01000009.1"/>
</dbReference>
<dbReference type="PANTHER" id="PTHR34849:SF3">
    <property type="entry name" value="SSR2962 PROTEIN"/>
    <property type="match status" value="1"/>
</dbReference>
<dbReference type="Proteomes" id="UP000299367">
    <property type="component" value="Unassembled WGS sequence"/>
</dbReference>
<protein>
    <recommendedName>
        <fullName evidence="3">DUF433 domain-containing protein</fullName>
    </recommendedName>
</protein>